<dbReference type="Gene3D" id="3.90.930.1">
    <property type="match status" value="1"/>
</dbReference>
<evidence type="ECO:0008006" key="3">
    <source>
        <dbReference type="Google" id="ProtNLM"/>
    </source>
</evidence>
<evidence type="ECO:0000313" key="2">
    <source>
        <dbReference type="Proteomes" id="UP001060919"/>
    </source>
</evidence>
<dbReference type="AlphaFoldDB" id="A0A915YGY0"/>
<accession>A0A915YGY0</accession>
<dbReference type="Proteomes" id="UP001060919">
    <property type="component" value="Chromosome"/>
</dbReference>
<protein>
    <recommendedName>
        <fullName evidence="3">YD repeat-containing protein</fullName>
    </recommendedName>
</protein>
<organism evidence="1 2">
    <name type="scientific">Aureispira anguillae</name>
    <dbReference type="NCBI Taxonomy" id="2864201"/>
    <lineage>
        <taxon>Bacteria</taxon>
        <taxon>Pseudomonadati</taxon>
        <taxon>Bacteroidota</taxon>
        <taxon>Saprospiria</taxon>
        <taxon>Saprospirales</taxon>
        <taxon>Saprospiraceae</taxon>
        <taxon>Aureispira</taxon>
    </lineage>
</organism>
<sequence>MNNYFFYSLICIILTTHLISCTEKTKKFNDWQRMNLKDKVQQIDELNYPSYQDLMQKSNAKKSFTRFNEEGLIINSAIYNNNNTMLWMKYLYQGDSIWINETIEVANKVEHPQAYWLYQLDKNGAQKSITSILIDSSVNFHIDLEVNSDGNATNIAYSQQKHPAHVPCQITKTYDAQGQIKEELSYHYDDIRKRCREQATQSLFKVNEQGDIIREIITTYDGRKRNHSYTYTYDKKGNWTQRLHYLGDDVQEVIIREFTYYD</sequence>
<keyword evidence="2" id="KW-1185">Reference proteome</keyword>
<reference evidence="1" key="1">
    <citation type="submission" date="2022-09" db="EMBL/GenBank/DDBJ databases">
        <title>Aureispira anguillicida sp. nov., isolated from Leptocephalus of Japanese eel Anguilla japonica.</title>
        <authorList>
            <person name="Yuasa K."/>
            <person name="Mekata T."/>
            <person name="Ikunari K."/>
        </authorList>
    </citation>
    <scope>NUCLEOTIDE SEQUENCE</scope>
    <source>
        <strain evidence="1">EL160426</strain>
    </source>
</reference>
<dbReference type="EMBL" id="AP026867">
    <property type="protein sequence ID" value="BDS12832.1"/>
    <property type="molecule type" value="Genomic_DNA"/>
</dbReference>
<dbReference type="KEGG" id="aup:AsAng_0035570"/>
<gene>
    <name evidence="1" type="ORF">AsAng_0035570</name>
</gene>
<evidence type="ECO:0000313" key="1">
    <source>
        <dbReference type="EMBL" id="BDS12832.1"/>
    </source>
</evidence>
<name>A0A915YGY0_9BACT</name>
<proteinExistence type="predicted"/>